<dbReference type="AlphaFoldDB" id="A0A8H7WHV6"/>
<protein>
    <recommendedName>
        <fullName evidence="2">DUF7580 domain-containing protein</fullName>
    </recommendedName>
</protein>
<organism evidence="3 4">
    <name type="scientific">Cadophora malorum</name>
    <dbReference type="NCBI Taxonomy" id="108018"/>
    <lineage>
        <taxon>Eukaryota</taxon>
        <taxon>Fungi</taxon>
        <taxon>Dikarya</taxon>
        <taxon>Ascomycota</taxon>
        <taxon>Pezizomycotina</taxon>
        <taxon>Leotiomycetes</taxon>
        <taxon>Helotiales</taxon>
        <taxon>Ploettnerulaceae</taxon>
        <taxon>Cadophora</taxon>
    </lineage>
</organism>
<gene>
    <name evidence="3" type="ORF">IFR04_001814</name>
</gene>
<dbReference type="EMBL" id="JAFJYH010000014">
    <property type="protein sequence ID" value="KAG4425044.1"/>
    <property type="molecule type" value="Genomic_DNA"/>
</dbReference>
<dbReference type="OrthoDB" id="3565018at2759"/>
<evidence type="ECO:0000259" key="2">
    <source>
        <dbReference type="Pfam" id="PF24476"/>
    </source>
</evidence>
<evidence type="ECO:0000313" key="4">
    <source>
        <dbReference type="Proteomes" id="UP000664132"/>
    </source>
</evidence>
<feature type="domain" description="DUF7580" evidence="2">
    <location>
        <begin position="393"/>
        <end position="623"/>
    </location>
</feature>
<name>A0A8H7WHV6_9HELO</name>
<dbReference type="Proteomes" id="UP000664132">
    <property type="component" value="Unassembled WGS sequence"/>
</dbReference>
<proteinExistence type="predicted"/>
<reference evidence="3" key="1">
    <citation type="submission" date="2021-02" db="EMBL/GenBank/DDBJ databases">
        <title>Genome sequence Cadophora malorum strain M34.</title>
        <authorList>
            <person name="Stefanovic E."/>
            <person name="Vu D."/>
            <person name="Scully C."/>
            <person name="Dijksterhuis J."/>
            <person name="Roader J."/>
            <person name="Houbraken J."/>
        </authorList>
    </citation>
    <scope>NUCLEOTIDE SEQUENCE</scope>
    <source>
        <strain evidence="3">M34</strain>
    </source>
</reference>
<evidence type="ECO:0000256" key="1">
    <source>
        <dbReference type="SAM" id="MobiDB-lite"/>
    </source>
</evidence>
<evidence type="ECO:0000313" key="3">
    <source>
        <dbReference type="EMBL" id="KAG4425044.1"/>
    </source>
</evidence>
<feature type="region of interest" description="Disordered" evidence="1">
    <location>
        <begin position="299"/>
        <end position="326"/>
    </location>
</feature>
<accession>A0A8H7WHV6</accession>
<dbReference type="Pfam" id="PF24476">
    <property type="entry name" value="DUF7580"/>
    <property type="match status" value="1"/>
</dbReference>
<dbReference type="InterPro" id="IPR056002">
    <property type="entry name" value="DUF7580"/>
</dbReference>
<dbReference type="PANTHER" id="PTHR35186">
    <property type="entry name" value="ANK_REP_REGION DOMAIN-CONTAINING PROTEIN"/>
    <property type="match status" value="1"/>
</dbReference>
<feature type="compositionally biased region" description="Low complexity" evidence="1">
    <location>
        <begin position="309"/>
        <end position="326"/>
    </location>
</feature>
<sequence>MSGIEIAGLVLGGFPLLISTAEHYREGFEPLAKWYKFRTQFIAFIDAVDIQKQLFNLTLECFLRSIDIEEDELEKFMDNGEYEGWQRPKLFQRLRTRLGPSLEVFKSTMKTMNGLMHELEALLLIKDGQVEWLKEGSSRMDYQMYRLRHSFSKKGTRAVDSLKAHNDTLRHLLDSTEKLSGLKAKGKKDTTWANVFEAIRKHASSVHAALSASWSCKCAPHTASLRLEQRKTGDWDSSFSLAFGVPQDTHTIVRREVTIKARKRTTAETGLNACVIPLKSDTSDNIQAGLNGLRQKFQQGSTSQIKVASRPPRSTPTSTPSSSYSTLKSLFRNSSSNGTGCLIEESRIRTLPTKWPRPQKQTRFDGPIDLRVQMIPAVLATPAPHVPQTVQNIQLSEIKDLCAMFRGPVDSQCIGYLCDGDQLHDVLPLPVPGPGLSENETYISLSDIKLDVCQLSTQKRIKLATILASSLLQLQTTPWLVGSFEKKNIFFYRRGQEVCLDHPYVRYAFMPTSPTSRSEPELRLATRTSLDNLGILLLELCFGKPIETTTIRERYLVNGKPHQGTDYMTAREWVDSVWEEEPKLESIIKTCLFHPFEEKPDWRNKLFTQAVYASVVEPLDDYFVTKWP</sequence>
<comment type="caution">
    <text evidence="3">The sequence shown here is derived from an EMBL/GenBank/DDBJ whole genome shotgun (WGS) entry which is preliminary data.</text>
</comment>
<dbReference type="PANTHER" id="PTHR35186:SF4">
    <property type="entry name" value="PRION-INHIBITION AND PROPAGATION HELO DOMAIN-CONTAINING PROTEIN"/>
    <property type="match status" value="1"/>
</dbReference>
<keyword evidence="4" id="KW-1185">Reference proteome</keyword>